<name>A0ABT6LHB7_9ACTN</name>
<dbReference type="Proteomes" id="UP001160499">
    <property type="component" value="Unassembled WGS sequence"/>
</dbReference>
<keyword evidence="2" id="KW-1185">Reference proteome</keyword>
<evidence type="ECO:0000313" key="1">
    <source>
        <dbReference type="EMBL" id="MDH6215693.1"/>
    </source>
</evidence>
<dbReference type="RefSeq" id="WP_280876666.1">
    <property type="nucleotide sequence ID" value="NZ_JARXVH010000004.1"/>
</dbReference>
<proteinExistence type="predicted"/>
<organism evidence="1 2">
    <name type="scientific">Streptomyces pseudovenezuelae</name>
    <dbReference type="NCBI Taxonomy" id="67350"/>
    <lineage>
        <taxon>Bacteria</taxon>
        <taxon>Bacillati</taxon>
        <taxon>Actinomycetota</taxon>
        <taxon>Actinomycetes</taxon>
        <taxon>Kitasatosporales</taxon>
        <taxon>Streptomycetaceae</taxon>
        <taxon>Streptomyces</taxon>
        <taxon>Streptomyces aurantiacus group</taxon>
    </lineage>
</organism>
<reference evidence="1 2" key="1">
    <citation type="submission" date="2023-04" db="EMBL/GenBank/DDBJ databases">
        <title>Forest soil microbial communities from Buena Vista Peninsula, Colon Province, Panama.</title>
        <authorList>
            <person name="Bouskill N."/>
        </authorList>
    </citation>
    <scope>NUCLEOTIDE SEQUENCE [LARGE SCALE GENOMIC DNA]</scope>
    <source>
        <strain evidence="1 2">GGS1</strain>
    </source>
</reference>
<sequence length="61" mass="6316">MSEALGRIAEVLGDGGEDEVAAVLGALSAQRGRQGIVRETPRTPLPLSGGCSTVHSEVEWV</sequence>
<evidence type="ECO:0000313" key="2">
    <source>
        <dbReference type="Proteomes" id="UP001160499"/>
    </source>
</evidence>
<gene>
    <name evidence="1" type="ORF">M2283_002997</name>
</gene>
<dbReference type="EMBL" id="JARXVH010000004">
    <property type="protein sequence ID" value="MDH6215693.1"/>
    <property type="molecule type" value="Genomic_DNA"/>
</dbReference>
<protein>
    <submittedName>
        <fullName evidence="1">Uncharacterized protein</fullName>
    </submittedName>
</protein>
<accession>A0ABT6LHB7</accession>
<comment type="caution">
    <text evidence="1">The sequence shown here is derived from an EMBL/GenBank/DDBJ whole genome shotgun (WGS) entry which is preliminary data.</text>
</comment>